<keyword evidence="2" id="KW-0813">Transport</keyword>
<feature type="transmembrane region" description="Helical" evidence="9">
    <location>
        <begin position="7"/>
        <end position="30"/>
    </location>
</feature>
<keyword evidence="7" id="KW-0446">Lipid-binding</keyword>
<keyword evidence="5 9" id="KW-1133">Transmembrane helix</keyword>
<evidence type="ECO:0000256" key="2">
    <source>
        <dbReference type="ARBA" id="ARBA00022448"/>
    </source>
</evidence>
<evidence type="ECO:0000313" key="11">
    <source>
        <dbReference type="EMBL" id="KAJ5076139.1"/>
    </source>
</evidence>
<comment type="caution">
    <text evidence="11">The sequence shown here is derived from an EMBL/GenBank/DDBJ whole genome shotgun (WGS) entry which is preliminary data.</text>
</comment>
<evidence type="ECO:0000256" key="6">
    <source>
        <dbReference type="ARBA" id="ARBA00023055"/>
    </source>
</evidence>
<dbReference type="GO" id="GO:0008289">
    <property type="term" value="F:lipid binding"/>
    <property type="evidence" value="ECO:0007669"/>
    <property type="project" value="UniProtKB-KW"/>
</dbReference>
<keyword evidence="8 9" id="KW-0472">Membrane</keyword>
<dbReference type="PROSITE" id="PS51847">
    <property type="entry name" value="SMP"/>
    <property type="match status" value="1"/>
</dbReference>
<evidence type="ECO:0000256" key="9">
    <source>
        <dbReference type="SAM" id="Phobius"/>
    </source>
</evidence>
<dbReference type="Proteomes" id="UP001149090">
    <property type="component" value="Unassembled WGS sequence"/>
</dbReference>
<dbReference type="PANTHER" id="PTHR13466:SF0">
    <property type="entry name" value="SMP-LTD DOMAIN-CONTAINING PROTEIN"/>
    <property type="match status" value="1"/>
</dbReference>
<gene>
    <name evidence="11" type="ORF">M0811_07002</name>
</gene>
<dbReference type="GO" id="GO:0005789">
    <property type="term" value="C:endoplasmic reticulum membrane"/>
    <property type="evidence" value="ECO:0007669"/>
    <property type="project" value="UniProtKB-SubCell"/>
</dbReference>
<dbReference type="InterPro" id="IPR019411">
    <property type="entry name" value="MMM1_dom"/>
</dbReference>
<dbReference type="GO" id="GO:0006869">
    <property type="term" value="P:lipid transport"/>
    <property type="evidence" value="ECO:0007669"/>
    <property type="project" value="UniProtKB-KW"/>
</dbReference>
<evidence type="ECO:0000313" key="12">
    <source>
        <dbReference type="Proteomes" id="UP001149090"/>
    </source>
</evidence>
<dbReference type="EMBL" id="JAPDFW010000063">
    <property type="protein sequence ID" value="KAJ5076139.1"/>
    <property type="molecule type" value="Genomic_DNA"/>
</dbReference>
<evidence type="ECO:0000256" key="1">
    <source>
        <dbReference type="ARBA" id="ARBA00004586"/>
    </source>
</evidence>
<keyword evidence="12" id="KW-1185">Reference proteome</keyword>
<keyword evidence="3 9" id="KW-0812">Transmembrane</keyword>
<keyword evidence="4" id="KW-0256">Endoplasmic reticulum</keyword>
<dbReference type="Pfam" id="PF10296">
    <property type="entry name" value="MMM1"/>
    <property type="match status" value="1"/>
</dbReference>
<evidence type="ECO:0000256" key="5">
    <source>
        <dbReference type="ARBA" id="ARBA00022989"/>
    </source>
</evidence>
<dbReference type="InterPro" id="IPR031468">
    <property type="entry name" value="SMP_LBD"/>
</dbReference>
<name>A0A9Q0REW5_ANAIG</name>
<accession>A0A9Q0REW5</accession>
<evidence type="ECO:0000256" key="4">
    <source>
        <dbReference type="ARBA" id="ARBA00022824"/>
    </source>
</evidence>
<evidence type="ECO:0000259" key="10">
    <source>
        <dbReference type="PROSITE" id="PS51847"/>
    </source>
</evidence>
<organism evidence="11 12">
    <name type="scientific">Anaeramoeba ignava</name>
    <name type="common">Anaerobic marine amoeba</name>
    <dbReference type="NCBI Taxonomy" id="1746090"/>
    <lineage>
        <taxon>Eukaryota</taxon>
        <taxon>Metamonada</taxon>
        <taxon>Anaeramoebidae</taxon>
        <taxon>Anaeramoeba</taxon>
    </lineage>
</organism>
<evidence type="ECO:0000256" key="3">
    <source>
        <dbReference type="ARBA" id="ARBA00022692"/>
    </source>
</evidence>
<sequence>MIYLIKLFLIGFNLFPLFLLLIFVIGFFWLKNRILFPNIKKTKTVKFLINFHKKYLKKNSKNIENCDWINLLVKRVCFEISTEKLQENLTNLINSQLSLKTSNFSFIKHIKIEDLNLGKIFPNIDSVEYTYKTQTIEDLQIELSYFSETINDHLCFSINLLLEFTLPFIGSFIIPLILRIDLCYFYGVFHLNIPKSKNERYSIYFQQNPIFGIKISSKILQIQDLFSKFHLWNLIEDSIVNQFCLALTKPIVIKEEEEPISKTINSFLEKMIKINEENLQKKKNEIKYSKNSKNTIDFDDFSPTKSPQKTPIDLNRFANFEKFNKNIFYSPQNTQNTFQTNPFKFKQNSNFSSFSAQKFPNKEKLLSSLIKKPVSPFRITNNLKK</sequence>
<comment type="subcellular location">
    <subcellularLocation>
        <location evidence="1">Endoplasmic reticulum membrane</location>
    </subcellularLocation>
</comment>
<feature type="domain" description="SMP-LTD" evidence="10">
    <location>
        <begin position="62"/>
        <end position="267"/>
    </location>
</feature>
<proteinExistence type="predicted"/>
<dbReference type="AlphaFoldDB" id="A0A9Q0REW5"/>
<dbReference type="PANTHER" id="PTHR13466">
    <property type="entry name" value="TEX2 PROTEIN-RELATED"/>
    <property type="match status" value="1"/>
</dbReference>
<keyword evidence="6" id="KW-0445">Lipid transport</keyword>
<evidence type="ECO:0000256" key="7">
    <source>
        <dbReference type="ARBA" id="ARBA00023121"/>
    </source>
</evidence>
<protein>
    <submittedName>
        <fullName evidence="11">Tex2 protein-related</fullName>
    </submittedName>
</protein>
<evidence type="ECO:0000256" key="8">
    <source>
        <dbReference type="ARBA" id="ARBA00023136"/>
    </source>
</evidence>
<reference evidence="11" key="1">
    <citation type="submission" date="2022-10" db="EMBL/GenBank/DDBJ databases">
        <title>Novel sulphate-reducing endosymbionts in the free-living metamonad Anaeramoeba.</title>
        <authorList>
            <person name="Jerlstrom-Hultqvist J."/>
            <person name="Cepicka I."/>
            <person name="Gallot-Lavallee L."/>
            <person name="Salas-Leiva D."/>
            <person name="Curtis B.A."/>
            <person name="Zahonova K."/>
            <person name="Pipaliya S."/>
            <person name="Dacks J."/>
            <person name="Roger A.J."/>
        </authorList>
    </citation>
    <scope>NUCLEOTIDE SEQUENCE</scope>
    <source>
        <strain evidence="11">BMAN</strain>
    </source>
</reference>